<comment type="caution">
    <text evidence="3">The sequence shown here is derived from an EMBL/GenBank/DDBJ whole genome shotgun (WGS) entry which is preliminary data.</text>
</comment>
<gene>
    <name evidence="3" type="ORF">FHS82_000036</name>
</gene>
<dbReference type="SMART" id="SM00530">
    <property type="entry name" value="HTH_XRE"/>
    <property type="match status" value="1"/>
</dbReference>
<dbReference type="CDD" id="cd00093">
    <property type="entry name" value="HTH_XRE"/>
    <property type="match status" value="1"/>
</dbReference>
<accession>A0ABX0UTD8</accession>
<dbReference type="InterPro" id="IPR001387">
    <property type="entry name" value="Cro/C1-type_HTH"/>
</dbReference>
<keyword evidence="1" id="KW-0238">DNA-binding</keyword>
<sequence length="158" mass="17747">MLTSIRPGYAELGEACAAIYINVVSIEKLATHVPSHWRPCRRLSWREGPRATCSRFRISLRYHRKARYLTQDALADTVGLSSEMISEIEHGIAAPSFATVERLSEVLQVPEVAFFGVGMVVTSDNARTRQLEKIQTQLSRMNEDQLVRASKMLSALID</sequence>
<dbReference type="PANTHER" id="PTHR46797:SF2">
    <property type="entry name" value="TRANSCRIPTIONAL REGULATOR"/>
    <property type="match status" value="1"/>
</dbReference>
<dbReference type="SUPFAM" id="SSF47413">
    <property type="entry name" value="lambda repressor-like DNA-binding domains"/>
    <property type="match status" value="1"/>
</dbReference>
<dbReference type="InterPro" id="IPR010982">
    <property type="entry name" value="Lambda_DNA-bd_dom_sf"/>
</dbReference>
<evidence type="ECO:0000259" key="2">
    <source>
        <dbReference type="PROSITE" id="PS50943"/>
    </source>
</evidence>
<dbReference type="PROSITE" id="PS50943">
    <property type="entry name" value="HTH_CROC1"/>
    <property type="match status" value="1"/>
</dbReference>
<dbReference type="InterPro" id="IPR050807">
    <property type="entry name" value="TransReg_Diox_bact_type"/>
</dbReference>
<name>A0ABX0UTD8_9HYPH</name>
<organism evidence="3 4">
    <name type="scientific">Pseudochelatococcus lubricantis</name>
    <dbReference type="NCBI Taxonomy" id="1538102"/>
    <lineage>
        <taxon>Bacteria</taxon>
        <taxon>Pseudomonadati</taxon>
        <taxon>Pseudomonadota</taxon>
        <taxon>Alphaproteobacteria</taxon>
        <taxon>Hyphomicrobiales</taxon>
        <taxon>Chelatococcaceae</taxon>
        <taxon>Pseudochelatococcus</taxon>
    </lineage>
</organism>
<dbReference type="Pfam" id="PF01381">
    <property type="entry name" value="HTH_3"/>
    <property type="match status" value="1"/>
</dbReference>
<reference evidence="3 4" key="1">
    <citation type="submission" date="2020-03" db="EMBL/GenBank/DDBJ databases">
        <title>Genomic Encyclopedia of Type Strains, Phase IV (KMG-IV): sequencing the most valuable type-strain genomes for metagenomic binning, comparative biology and taxonomic classification.</title>
        <authorList>
            <person name="Goeker M."/>
        </authorList>
    </citation>
    <scope>NUCLEOTIDE SEQUENCE [LARGE SCALE GENOMIC DNA]</scope>
    <source>
        <strain evidence="3 4">DSM 103870</strain>
    </source>
</reference>
<evidence type="ECO:0000256" key="1">
    <source>
        <dbReference type="ARBA" id="ARBA00023125"/>
    </source>
</evidence>
<evidence type="ECO:0000313" key="4">
    <source>
        <dbReference type="Proteomes" id="UP001429580"/>
    </source>
</evidence>
<dbReference type="Proteomes" id="UP001429580">
    <property type="component" value="Unassembled WGS sequence"/>
</dbReference>
<dbReference type="Gene3D" id="1.10.260.40">
    <property type="entry name" value="lambda repressor-like DNA-binding domains"/>
    <property type="match status" value="1"/>
</dbReference>
<protein>
    <submittedName>
        <fullName evidence="3">Transcriptional regulator with XRE-family HTH domain</fullName>
    </submittedName>
</protein>
<evidence type="ECO:0000313" key="3">
    <source>
        <dbReference type="EMBL" id="NIJ56223.1"/>
    </source>
</evidence>
<proteinExistence type="predicted"/>
<feature type="domain" description="HTH cro/C1-type" evidence="2">
    <location>
        <begin position="60"/>
        <end position="115"/>
    </location>
</feature>
<keyword evidence="4" id="KW-1185">Reference proteome</keyword>
<dbReference type="PANTHER" id="PTHR46797">
    <property type="entry name" value="HTH-TYPE TRANSCRIPTIONAL REGULATOR"/>
    <property type="match status" value="1"/>
</dbReference>
<dbReference type="EMBL" id="JAASQI010000001">
    <property type="protein sequence ID" value="NIJ56223.1"/>
    <property type="molecule type" value="Genomic_DNA"/>
</dbReference>